<gene>
    <name evidence="2" type="ORF">RM844_09415</name>
</gene>
<sequence>MVPPGAAVRAARPADLAAVAGIHAHYVRHTVVTFAEKPRTEAEWEQLLAEVTGSGLPFLVAELAGAVVGFAYAAPWRAKPAYRFTVEDSVFLAPEATGRGLGTALLGTLVAEAGRAGRRQMIAVVADTGEGASAALHRRLGFAEVGRLTDVGHKHGRWIDTLLLQRALPAPDPDPE</sequence>
<dbReference type="Gene3D" id="3.40.630.30">
    <property type="match status" value="1"/>
</dbReference>
<dbReference type="Pfam" id="PF00583">
    <property type="entry name" value="Acetyltransf_1"/>
    <property type="match status" value="1"/>
</dbReference>
<dbReference type="GO" id="GO:0016746">
    <property type="term" value="F:acyltransferase activity"/>
    <property type="evidence" value="ECO:0007669"/>
    <property type="project" value="UniProtKB-KW"/>
</dbReference>
<evidence type="ECO:0000259" key="1">
    <source>
        <dbReference type="PROSITE" id="PS51186"/>
    </source>
</evidence>
<name>A0ABU2JNE0_9ACTN</name>
<proteinExistence type="predicted"/>
<feature type="domain" description="N-acetyltransferase" evidence="1">
    <location>
        <begin position="6"/>
        <end position="169"/>
    </location>
</feature>
<dbReference type="PANTHER" id="PTHR43072">
    <property type="entry name" value="N-ACETYLTRANSFERASE"/>
    <property type="match status" value="1"/>
</dbReference>
<accession>A0ABU2JNE0</accession>
<keyword evidence="2" id="KW-0808">Transferase</keyword>
<evidence type="ECO:0000313" key="3">
    <source>
        <dbReference type="Proteomes" id="UP001183410"/>
    </source>
</evidence>
<dbReference type="Proteomes" id="UP001183410">
    <property type="component" value="Unassembled WGS sequence"/>
</dbReference>
<protein>
    <submittedName>
        <fullName evidence="2">GNAT family N-acetyltransferase</fullName>
        <ecNumber evidence="2">2.3.1.-</ecNumber>
    </submittedName>
</protein>
<dbReference type="InterPro" id="IPR000182">
    <property type="entry name" value="GNAT_dom"/>
</dbReference>
<keyword evidence="2" id="KW-0012">Acyltransferase</keyword>
<dbReference type="RefSeq" id="WP_311666529.1">
    <property type="nucleotide sequence ID" value="NZ_JAVREO010000004.1"/>
</dbReference>
<comment type="caution">
    <text evidence="2">The sequence shown here is derived from an EMBL/GenBank/DDBJ whole genome shotgun (WGS) entry which is preliminary data.</text>
</comment>
<dbReference type="EMBL" id="JAVREO010000004">
    <property type="protein sequence ID" value="MDT0266515.1"/>
    <property type="molecule type" value="Genomic_DNA"/>
</dbReference>
<reference evidence="3" key="1">
    <citation type="submission" date="2023-07" db="EMBL/GenBank/DDBJ databases">
        <title>30 novel species of actinomycetes from the DSMZ collection.</title>
        <authorList>
            <person name="Nouioui I."/>
        </authorList>
    </citation>
    <scope>NUCLEOTIDE SEQUENCE [LARGE SCALE GENOMIC DNA]</scope>
    <source>
        <strain evidence="3">DSM 44915</strain>
    </source>
</reference>
<dbReference type="InterPro" id="IPR016181">
    <property type="entry name" value="Acyl_CoA_acyltransferase"/>
</dbReference>
<dbReference type="PROSITE" id="PS51186">
    <property type="entry name" value="GNAT"/>
    <property type="match status" value="1"/>
</dbReference>
<dbReference type="PANTHER" id="PTHR43072:SF8">
    <property type="entry name" value="ACYLTRANSFERASE FABY-RELATED"/>
    <property type="match status" value="1"/>
</dbReference>
<organism evidence="2 3">
    <name type="scientific">Streptomyces chisholmiae</name>
    <dbReference type="NCBI Taxonomy" id="3075540"/>
    <lineage>
        <taxon>Bacteria</taxon>
        <taxon>Bacillati</taxon>
        <taxon>Actinomycetota</taxon>
        <taxon>Actinomycetes</taxon>
        <taxon>Kitasatosporales</taxon>
        <taxon>Streptomycetaceae</taxon>
        <taxon>Streptomyces</taxon>
    </lineage>
</organism>
<evidence type="ECO:0000313" key="2">
    <source>
        <dbReference type="EMBL" id="MDT0266515.1"/>
    </source>
</evidence>
<dbReference type="CDD" id="cd04301">
    <property type="entry name" value="NAT_SF"/>
    <property type="match status" value="1"/>
</dbReference>
<dbReference type="SUPFAM" id="SSF55729">
    <property type="entry name" value="Acyl-CoA N-acyltransferases (Nat)"/>
    <property type="match status" value="1"/>
</dbReference>
<keyword evidence="3" id="KW-1185">Reference proteome</keyword>
<dbReference type="EC" id="2.3.1.-" evidence="2"/>